<proteinExistence type="predicted"/>
<dbReference type="GO" id="GO:0005829">
    <property type="term" value="C:cytosol"/>
    <property type="evidence" value="ECO:0007669"/>
    <property type="project" value="TreeGrafter"/>
</dbReference>
<dbReference type="GO" id="GO:0003678">
    <property type="term" value="F:DNA helicase activity"/>
    <property type="evidence" value="ECO:0007669"/>
    <property type="project" value="InterPro"/>
</dbReference>
<dbReference type="GO" id="GO:0003677">
    <property type="term" value="F:DNA binding"/>
    <property type="evidence" value="ECO:0007669"/>
    <property type="project" value="UniProtKB-KW"/>
</dbReference>
<dbReference type="InterPro" id="IPR036185">
    <property type="entry name" value="DNA_heli_DnaB-like_N_sf"/>
</dbReference>
<evidence type="ECO:0000313" key="11">
    <source>
        <dbReference type="EMBL" id="SVC61706.1"/>
    </source>
</evidence>
<dbReference type="AlphaFoldDB" id="A0A382NKT3"/>
<feature type="non-terminal residue" evidence="11">
    <location>
        <position position="181"/>
    </location>
</feature>
<dbReference type="PANTHER" id="PTHR30153:SF2">
    <property type="entry name" value="REPLICATIVE DNA HELICASE"/>
    <property type="match status" value="1"/>
</dbReference>
<keyword evidence="7" id="KW-0238">DNA-binding</keyword>
<evidence type="ECO:0000256" key="3">
    <source>
        <dbReference type="ARBA" id="ARBA00022741"/>
    </source>
</evidence>
<keyword evidence="4" id="KW-0378">Hydrolase</keyword>
<dbReference type="Pfam" id="PF00772">
    <property type="entry name" value="DnaB"/>
    <property type="match status" value="1"/>
</dbReference>
<name>A0A382NKT3_9ZZZZ</name>
<dbReference type="PANTHER" id="PTHR30153">
    <property type="entry name" value="REPLICATIVE DNA HELICASE DNAB"/>
    <property type="match status" value="1"/>
</dbReference>
<dbReference type="EMBL" id="UINC01101133">
    <property type="protein sequence ID" value="SVC61706.1"/>
    <property type="molecule type" value="Genomic_DNA"/>
</dbReference>
<keyword evidence="5" id="KW-0347">Helicase</keyword>
<keyword evidence="6" id="KW-0067">ATP-binding</keyword>
<evidence type="ECO:0000256" key="5">
    <source>
        <dbReference type="ARBA" id="ARBA00022806"/>
    </source>
</evidence>
<dbReference type="SUPFAM" id="SSF48024">
    <property type="entry name" value="N-terminal domain of DnaB helicase"/>
    <property type="match status" value="1"/>
</dbReference>
<dbReference type="GO" id="GO:0016787">
    <property type="term" value="F:hydrolase activity"/>
    <property type="evidence" value="ECO:0007669"/>
    <property type="project" value="UniProtKB-KW"/>
</dbReference>
<accession>A0A382NKT3</accession>
<gene>
    <name evidence="11" type="ORF">METZ01_LOCUS314560</name>
</gene>
<dbReference type="GO" id="GO:0005524">
    <property type="term" value="F:ATP binding"/>
    <property type="evidence" value="ECO:0007669"/>
    <property type="project" value="UniProtKB-KW"/>
</dbReference>
<evidence type="ECO:0000256" key="4">
    <source>
        <dbReference type="ARBA" id="ARBA00022801"/>
    </source>
</evidence>
<keyword evidence="2" id="KW-0235">DNA replication</keyword>
<evidence type="ECO:0000256" key="8">
    <source>
        <dbReference type="ARBA" id="ARBA00023235"/>
    </source>
</evidence>
<evidence type="ECO:0000256" key="6">
    <source>
        <dbReference type="ARBA" id="ARBA00022840"/>
    </source>
</evidence>
<evidence type="ECO:0000256" key="9">
    <source>
        <dbReference type="SAM" id="MobiDB-lite"/>
    </source>
</evidence>
<dbReference type="FunFam" id="1.10.860.10:FF:000001">
    <property type="entry name" value="Replicative DNA helicase"/>
    <property type="match status" value="1"/>
</dbReference>
<keyword evidence="3" id="KW-0547">Nucleotide-binding</keyword>
<keyword evidence="1" id="KW-0639">Primosome</keyword>
<evidence type="ECO:0000256" key="2">
    <source>
        <dbReference type="ARBA" id="ARBA00022705"/>
    </source>
</evidence>
<protein>
    <recommendedName>
        <fullName evidence="10">DNA helicase DnaB-like N-terminal domain-containing protein</fullName>
    </recommendedName>
</protein>
<evidence type="ECO:0000256" key="7">
    <source>
        <dbReference type="ARBA" id="ARBA00023125"/>
    </source>
</evidence>
<keyword evidence="8" id="KW-0413">Isomerase</keyword>
<evidence type="ECO:0000259" key="10">
    <source>
        <dbReference type="Pfam" id="PF00772"/>
    </source>
</evidence>
<dbReference type="GO" id="GO:0006269">
    <property type="term" value="P:DNA replication, synthesis of primer"/>
    <property type="evidence" value="ECO:0007669"/>
    <property type="project" value="UniProtKB-KW"/>
</dbReference>
<evidence type="ECO:0000256" key="1">
    <source>
        <dbReference type="ARBA" id="ARBA00022515"/>
    </source>
</evidence>
<reference evidence="11" key="1">
    <citation type="submission" date="2018-05" db="EMBL/GenBank/DDBJ databases">
        <authorList>
            <person name="Lanie J.A."/>
            <person name="Ng W.-L."/>
            <person name="Kazmierczak K.M."/>
            <person name="Andrzejewski T.M."/>
            <person name="Davidsen T.M."/>
            <person name="Wayne K.J."/>
            <person name="Tettelin H."/>
            <person name="Glass J.I."/>
            <person name="Rusch D."/>
            <person name="Podicherti R."/>
            <person name="Tsui H.-C.T."/>
            <person name="Winkler M.E."/>
        </authorList>
    </citation>
    <scope>NUCLEOTIDE SEQUENCE</scope>
</reference>
<sequence>MTQGPPPGSSPPPHGERGNGRDQPRPGQGSAPGPGLGRVPPQAVEVEQAVIGAMLLDGRAVGRAIEMLDEGIFYNAPHEYIYSAMVRLYERSEAVDQLTVAEELKAAGRLDESGGVVYLAELAAGVASAANLEHHAKIVVDRGLSRGLIEASSEIANRAYEGQSNVYELIDWAEQRIFSLS</sequence>
<feature type="domain" description="DNA helicase DnaB-like N-terminal" evidence="10">
    <location>
        <begin position="40"/>
        <end position="140"/>
    </location>
</feature>
<dbReference type="GO" id="GO:1990077">
    <property type="term" value="C:primosome complex"/>
    <property type="evidence" value="ECO:0007669"/>
    <property type="project" value="UniProtKB-KW"/>
</dbReference>
<feature type="compositionally biased region" description="Basic and acidic residues" evidence="9">
    <location>
        <begin position="14"/>
        <end position="24"/>
    </location>
</feature>
<organism evidence="11">
    <name type="scientific">marine metagenome</name>
    <dbReference type="NCBI Taxonomy" id="408172"/>
    <lineage>
        <taxon>unclassified sequences</taxon>
        <taxon>metagenomes</taxon>
        <taxon>ecological metagenomes</taxon>
    </lineage>
</organism>
<dbReference type="InterPro" id="IPR007693">
    <property type="entry name" value="DNA_helicase_DnaB-like_N"/>
</dbReference>
<feature type="region of interest" description="Disordered" evidence="9">
    <location>
        <begin position="1"/>
        <end position="40"/>
    </location>
</feature>
<dbReference type="InterPro" id="IPR016136">
    <property type="entry name" value="DNA_helicase_N/primase_C"/>
</dbReference>
<feature type="compositionally biased region" description="Pro residues" evidence="9">
    <location>
        <begin position="1"/>
        <end position="13"/>
    </location>
</feature>
<dbReference type="Gene3D" id="1.10.860.10">
    <property type="entry name" value="DNAb Helicase, Chain A"/>
    <property type="match status" value="1"/>
</dbReference>